<accession>A0A8J9V162</accession>
<feature type="region of interest" description="Disordered" evidence="1">
    <location>
        <begin position="1"/>
        <end position="25"/>
    </location>
</feature>
<evidence type="ECO:0000313" key="4">
    <source>
        <dbReference type="Proteomes" id="UP000838878"/>
    </source>
</evidence>
<feature type="domain" description="MADF" evidence="2">
    <location>
        <begin position="120"/>
        <end position="165"/>
    </location>
</feature>
<gene>
    <name evidence="3" type="ORF">BINO364_LOCUS15249</name>
</gene>
<dbReference type="AlphaFoldDB" id="A0A8J9V162"/>
<keyword evidence="4" id="KW-1185">Reference proteome</keyword>
<organism evidence="3 4">
    <name type="scientific">Brenthis ino</name>
    <name type="common">lesser marbled fritillary</name>
    <dbReference type="NCBI Taxonomy" id="405034"/>
    <lineage>
        <taxon>Eukaryota</taxon>
        <taxon>Metazoa</taxon>
        <taxon>Ecdysozoa</taxon>
        <taxon>Arthropoda</taxon>
        <taxon>Hexapoda</taxon>
        <taxon>Insecta</taxon>
        <taxon>Pterygota</taxon>
        <taxon>Neoptera</taxon>
        <taxon>Endopterygota</taxon>
        <taxon>Lepidoptera</taxon>
        <taxon>Glossata</taxon>
        <taxon>Ditrysia</taxon>
        <taxon>Papilionoidea</taxon>
        <taxon>Nymphalidae</taxon>
        <taxon>Heliconiinae</taxon>
        <taxon>Argynnini</taxon>
        <taxon>Brenthis</taxon>
    </lineage>
</organism>
<name>A0A8J9V162_9NEOP</name>
<evidence type="ECO:0000256" key="1">
    <source>
        <dbReference type="SAM" id="MobiDB-lite"/>
    </source>
</evidence>
<reference evidence="3" key="1">
    <citation type="submission" date="2021-12" db="EMBL/GenBank/DDBJ databases">
        <authorList>
            <person name="Martin H S."/>
        </authorList>
    </citation>
    <scope>NUCLEOTIDE SEQUENCE</scope>
</reference>
<evidence type="ECO:0000313" key="3">
    <source>
        <dbReference type="EMBL" id="CAH0730251.1"/>
    </source>
</evidence>
<dbReference type="Pfam" id="PF10545">
    <property type="entry name" value="MADF_DNA_bdg"/>
    <property type="match status" value="1"/>
</dbReference>
<dbReference type="EMBL" id="OV170228">
    <property type="protein sequence ID" value="CAH0730251.1"/>
    <property type="molecule type" value="Genomic_DNA"/>
</dbReference>
<protein>
    <recommendedName>
        <fullName evidence="2">MADF domain-containing protein</fullName>
    </recommendedName>
</protein>
<feature type="non-terminal residue" evidence="3">
    <location>
        <position position="217"/>
    </location>
</feature>
<proteinExistence type="predicted"/>
<feature type="compositionally biased region" description="Basic and acidic residues" evidence="1">
    <location>
        <begin position="8"/>
        <end position="24"/>
    </location>
</feature>
<dbReference type="OrthoDB" id="6776070at2759"/>
<dbReference type="Proteomes" id="UP000838878">
    <property type="component" value="Chromosome 8"/>
</dbReference>
<sequence>MDITPTTSEERGRPPKSYEDLSEKSKKRKNMELVQEYGLEYIHNAYVQGSRSLSVFCPATKGSRLVHGARTRTQLHSQFFAITEKTSSEVVVVVHYCVLNSVLFKKKMSPTWNNELELKLIECYQSEPILWQYKHKEHKNKNKIHDAWTRISDISNIPVGELKKRGIHLCPVIEPIERKLRIPHTVGQAQVKYINPSGLRTKLWTRFWEKVFNVNEQ</sequence>
<evidence type="ECO:0000259" key="2">
    <source>
        <dbReference type="Pfam" id="PF10545"/>
    </source>
</evidence>
<dbReference type="InterPro" id="IPR006578">
    <property type="entry name" value="MADF-dom"/>
</dbReference>